<evidence type="ECO:0000259" key="5">
    <source>
        <dbReference type="PROSITE" id="PS51078"/>
    </source>
</evidence>
<evidence type="ECO:0000313" key="6">
    <source>
        <dbReference type="EMBL" id="TKA92203.1"/>
    </source>
</evidence>
<dbReference type="Pfam" id="PF01614">
    <property type="entry name" value="IclR_C"/>
    <property type="match status" value="1"/>
</dbReference>
<dbReference type="FunFam" id="1.10.10.10:FF:000056">
    <property type="entry name" value="IclR family transcriptional regulator"/>
    <property type="match status" value="1"/>
</dbReference>
<evidence type="ECO:0000313" key="7">
    <source>
        <dbReference type="Proteomes" id="UP000305198"/>
    </source>
</evidence>
<name>A0A4U0YT23_9GAMM</name>
<dbReference type="RefSeq" id="WP_136869172.1">
    <property type="nucleotide sequence ID" value="NZ_SWAV01000002.1"/>
</dbReference>
<organism evidence="6 7">
    <name type="scientific">Halopseudomonas bauzanensis</name>
    <dbReference type="NCBI Taxonomy" id="653930"/>
    <lineage>
        <taxon>Bacteria</taxon>
        <taxon>Pseudomonadati</taxon>
        <taxon>Pseudomonadota</taxon>
        <taxon>Gammaproteobacteria</taxon>
        <taxon>Pseudomonadales</taxon>
        <taxon>Pseudomonadaceae</taxon>
        <taxon>Halopseudomonas</taxon>
    </lineage>
</organism>
<evidence type="ECO:0000256" key="3">
    <source>
        <dbReference type="ARBA" id="ARBA00023163"/>
    </source>
</evidence>
<dbReference type="InterPro" id="IPR050707">
    <property type="entry name" value="HTH_MetabolicPath_Reg"/>
</dbReference>
<dbReference type="PANTHER" id="PTHR30136:SF39">
    <property type="entry name" value="TRANSCRIPTIONAL REGULATORY PROTEIN"/>
    <property type="match status" value="1"/>
</dbReference>
<dbReference type="InterPro" id="IPR036390">
    <property type="entry name" value="WH_DNA-bd_sf"/>
</dbReference>
<sequence>MENRKPLGTQSLQRGLSILHLLGSHHAEGLRLTDISRTLGLEASTAHRLLACLISEHFVERNPNNKRFHLGIGSMQLALGATERLPLTERLRPIMQKIARISGDTVFLVARQGDFALCLHREHGDFPVHITTTLPGGSRPLGIGAGGSAIMSGMPTDEVISIYERNVAAYQAVGLDLEILLDALEDTRSNGFSQTVDVITKGISAIGMPIPLGSRPLAAISIGSISSRMGPERRRELGALLAECIAEISMETAQPKVAGTSR</sequence>
<dbReference type="GO" id="GO:0045892">
    <property type="term" value="P:negative regulation of DNA-templated transcription"/>
    <property type="evidence" value="ECO:0007669"/>
    <property type="project" value="TreeGrafter"/>
</dbReference>
<dbReference type="Gene3D" id="1.10.10.10">
    <property type="entry name" value="Winged helix-like DNA-binding domain superfamily/Winged helix DNA-binding domain"/>
    <property type="match status" value="1"/>
</dbReference>
<dbReference type="Proteomes" id="UP000305198">
    <property type="component" value="Unassembled WGS sequence"/>
</dbReference>
<dbReference type="InterPro" id="IPR005471">
    <property type="entry name" value="Tscrpt_reg_IclR_N"/>
</dbReference>
<dbReference type="AlphaFoldDB" id="A0A4U0YT23"/>
<dbReference type="InterPro" id="IPR036388">
    <property type="entry name" value="WH-like_DNA-bd_sf"/>
</dbReference>
<dbReference type="PANTHER" id="PTHR30136">
    <property type="entry name" value="HELIX-TURN-HELIX TRANSCRIPTIONAL REGULATOR, ICLR FAMILY"/>
    <property type="match status" value="1"/>
</dbReference>
<dbReference type="EMBL" id="SWAV01000002">
    <property type="protein sequence ID" value="TKA92203.1"/>
    <property type="molecule type" value="Genomic_DNA"/>
</dbReference>
<dbReference type="InterPro" id="IPR014757">
    <property type="entry name" value="Tscrpt_reg_IclR_C"/>
</dbReference>
<dbReference type="SUPFAM" id="SSF55781">
    <property type="entry name" value="GAF domain-like"/>
    <property type="match status" value="1"/>
</dbReference>
<evidence type="ECO:0000256" key="2">
    <source>
        <dbReference type="ARBA" id="ARBA00023125"/>
    </source>
</evidence>
<comment type="caution">
    <text evidence="6">The sequence shown here is derived from an EMBL/GenBank/DDBJ whole genome shotgun (WGS) entry which is preliminary data.</text>
</comment>
<evidence type="ECO:0000256" key="1">
    <source>
        <dbReference type="ARBA" id="ARBA00023015"/>
    </source>
</evidence>
<dbReference type="PROSITE" id="PS51078">
    <property type="entry name" value="ICLR_ED"/>
    <property type="match status" value="1"/>
</dbReference>
<keyword evidence="1" id="KW-0805">Transcription regulation</keyword>
<evidence type="ECO:0000259" key="4">
    <source>
        <dbReference type="PROSITE" id="PS51077"/>
    </source>
</evidence>
<feature type="domain" description="HTH iclR-type" evidence="4">
    <location>
        <begin position="9"/>
        <end position="72"/>
    </location>
</feature>
<accession>A0A4U0YT23</accession>
<dbReference type="InterPro" id="IPR029016">
    <property type="entry name" value="GAF-like_dom_sf"/>
</dbReference>
<dbReference type="SUPFAM" id="SSF46785">
    <property type="entry name" value="Winged helix' DNA-binding domain"/>
    <property type="match status" value="1"/>
</dbReference>
<keyword evidence="3" id="KW-0804">Transcription</keyword>
<dbReference type="GO" id="GO:0003700">
    <property type="term" value="F:DNA-binding transcription factor activity"/>
    <property type="evidence" value="ECO:0007669"/>
    <property type="project" value="TreeGrafter"/>
</dbReference>
<dbReference type="Gene3D" id="3.30.450.40">
    <property type="match status" value="1"/>
</dbReference>
<protein>
    <submittedName>
        <fullName evidence="6">IclR family transcriptional regulator</fullName>
    </submittedName>
</protein>
<keyword evidence="2" id="KW-0238">DNA-binding</keyword>
<proteinExistence type="predicted"/>
<dbReference type="PROSITE" id="PS51077">
    <property type="entry name" value="HTH_ICLR"/>
    <property type="match status" value="1"/>
</dbReference>
<dbReference type="GO" id="GO:0003677">
    <property type="term" value="F:DNA binding"/>
    <property type="evidence" value="ECO:0007669"/>
    <property type="project" value="UniProtKB-KW"/>
</dbReference>
<gene>
    <name evidence="6" type="ORF">FA869_07355</name>
</gene>
<dbReference type="SMART" id="SM00346">
    <property type="entry name" value="HTH_ICLR"/>
    <property type="match status" value="1"/>
</dbReference>
<reference evidence="6 7" key="1">
    <citation type="submission" date="2019-04" db="EMBL/GenBank/DDBJ databases">
        <title>Crypto-aerobic microbial life in anoxic (sulfidic) marine sediments.</title>
        <authorList>
            <person name="Bhattacharya S."/>
            <person name="Roy C."/>
            <person name="Mondal N."/>
            <person name="Sarkar J."/>
            <person name="Mandal S."/>
            <person name="Rameez M.J."/>
            <person name="Ghosh W."/>
        </authorList>
    </citation>
    <scope>NUCLEOTIDE SEQUENCE [LARGE SCALE GENOMIC DNA]</scope>
    <source>
        <strain evidence="6 7">SBBB</strain>
    </source>
</reference>
<feature type="domain" description="IclR-ED" evidence="5">
    <location>
        <begin position="73"/>
        <end position="254"/>
    </location>
</feature>
<dbReference type="Pfam" id="PF09339">
    <property type="entry name" value="HTH_IclR"/>
    <property type="match status" value="1"/>
</dbReference>